<dbReference type="EMBL" id="CP040004">
    <property type="protein sequence ID" value="QCT41926.1"/>
    <property type="molecule type" value="Genomic_DNA"/>
</dbReference>
<organism evidence="9 10">
    <name type="scientific">Candidatus Nanosynbacter featherlites</name>
    <dbReference type="NCBI Taxonomy" id="2572088"/>
    <lineage>
        <taxon>Bacteria</taxon>
        <taxon>Candidatus Saccharimonadota</taxon>
        <taxon>Candidatus Saccharimonadia</taxon>
        <taxon>Candidatus Nanosynbacterales</taxon>
        <taxon>Candidatus Nanosynbacteraceae</taxon>
        <taxon>Candidatus Nanosynbacter</taxon>
    </lineage>
</organism>
<dbReference type="NCBIfam" id="TIGR01128">
    <property type="entry name" value="holA"/>
    <property type="match status" value="1"/>
</dbReference>
<evidence type="ECO:0000256" key="6">
    <source>
        <dbReference type="ARBA" id="ARBA00034754"/>
    </source>
</evidence>
<dbReference type="GO" id="GO:0003887">
    <property type="term" value="F:DNA-directed DNA polymerase activity"/>
    <property type="evidence" value="ECO:0007669"/>
    <property type="project" value="UniProtKB-KW"/>
</dbReference>
<dbReference type="Gene3D" id="3.40.50.300">
    <property type="entry name" value="P-loop containing nucleotide triphosphate hydrolases"/>
    <property type="match status" value="1"/>
</dbReference>
<evidence type="ECO:0000256" key="7">
    <source>
        <dbReference type="ARBA" id="ARBA00049244"/>
    </source>
</evidence>
<evidence type="ECO:0000256" key="4">
    <source>
        <dbReference type="ARBA" id="ARBA00022705"/>
    </source>
</evidence>
<keyword evidence="5" id="KW-0239">DNA-directed DNA polymerase</keyword>
<comment type="similarity">
    <text evidence="6">Belongs to the DNA polymerase HolA subunit family.</text>
</comment>
<comment type="catalytic activity">
    <reaction evidence="7">
        <text>DNA(n) + a 2'-deoxyribonucleoside 5'-triphosphate = DNA(n+1) + diphosphate</text>
        <dbReference type="Rhea" id="RHEA:22508"/>
        <dbReference type="Rhea" id="RHEA-COMP:17339"/>
        <dbReference type="Rhea" id="RHEA-COMP:17340"/>
        <dbReference type="ChEBI" id="CHEBI:33019"/>
        <dbReference type="ChEBI" id="CHEBI:61560"/>
        <dbReference type="ChEBI" id="CHEBI:173112"/>
        <dbReference type="EC" id="2.7.7.7"/>
    </reaction>
</comment>
<dbReference type="InterPro" id="IPR048466">
    <property type="entry name" value="DNA_pol3_delta-like_C"/>
</dbReference>
<evidence type="ECO:0000256" key="5">
    <source>
        <dbReference type="ARBA" id="ARBA00022932"/>
    </source>
</evidence>
<keyword evidence="10" id="KW-1185">Reference proteome</keyword>
<dbReference type="GO" id="GO:0003677">
    <property type="term" value="F:DNA binding"/>
    <property type="evidence" value="ECO:0007669"/>
    <property type="project" value="InterPro"/>
</dbReference>
<proteinExistence type="inferred from homology"/>
<evidence type="ECO:0000256" key="3">
    <source>
        <dbReference type="ARBA" id="ARBA00022695"/>
    </source>
</evidence>
<evidence type="ECO:0000313" key="9">
    <source>
        <dbReference type="EMBL" id="QCT41926.1"/>
    </source>
</evidence>
<reference evidence="9 10" key="1">
    <citation type="submission" date="2019-04" db="EMBL/GenBank/DDBJ databases">
        <title>Saccharibacteria TM7 genomes.</title>
        <authorList>
            <person name="Bor B."/>
            <person name="He X."/>
            <person name="Chen T."/>
            <person name="Dewhirst F.E."/>
        </authorList>
    </citation>
    <scope>NUCLEOTIDE SEQUENCE [LARGE SCALE GENOMIC DNA]</scope>
    <source>
        <strain evidence="9 10">BB001</strain>
    </source>
</reference>
<accession>A0A4V1GDI7</accession>
<dbReference type="AlphaFoldDB" id="A0A4V1GDI7"/>
<dbReference type="RefSeq" id="WP_138078376.1">
    <property type="nucleotide sequence ID" value="NZ_CP040004.1"/>
</dbReference>
<dbReference type="Pfam" id="PF21694">
    <property type="entry name" value="DNA_pol3_delta_C"/>
    <property type="match status" value="1"/>
</dbReference>
<dbReference type="PANTHER" id="PTHR34388:SF1">
    <property type="entry name" value="DNA POLYMERASE III SUBUNIT DELTA"/>
    <property type="match status" value="1"/>
</dbReference>
<evidence type="ECO:0000259" key="8">
    <source>
        <dbReference type="Pfam" id="PF21694"/>
    </source>
</evidence>
<dbReference type="OrthoDB" id="9775929at2"/>
<evidence type="ECO:0000313" key="10">
    <source>
        <dbReference type="Proteomes" id="UP000310639"/>
    </source>
</evidence>
<keyword evidence="4" id="KW-0235">DNA replication</keyword>
<sequence>MIHLLHGDNEFEKQAALVALVGDADVVRYDGEELTLADMQEIAIGQTLFSQSAVYVISKLSENFDIWSRLSELPFDDDKTIILVESKLDKRTKTYKWLQKTAKTQEFLPLSDRQKPQLISWCEVQARERSYKLTRTQIGTLIDRLGFDQLRLSNFLDQLSLVEEITDELIDQLVPLARSENVFDLFVAALSKDYETVHNIISYLESESGVDGAYQTMGLLASQATNMAALVLAGGDNKTVAADLSVNPYVLQRLSSSARTVDIEHLRRINDALFQADLQMKTTGVNPWLLIETALVSL</sequence>
<dbReference type="InterPro" id="IPR005790">
    <property type="entry name" value="DNA_polIII_delta"/>
</dbReference>
<dbReference type="SUPFAM" id="SSF48019">
    <property type="entry name" value="post-AAA+ oligomerization domain-like"/>
    <property type="match status" value="1"/>
</dbReference>
<protein>
    <recommendedName>
        <fullName evidence="1">DNA-directed DNA polymerase</fullName>
        <ecNumber evidence="1">2.7.7.7</ecNumber>
    </recommendedName>
</protein>
<dbReference type="PANTHER" id="PTHR34388">
    <property type="entry name" value="DNA POLYMERASE III SUBUNIT DELTA"/>
    <property type="match status" value="1"/>
</dbReference>
<dbReference type="GO" id="GO:0006261">
    <property type="term" value="P:DNA-templated DNA replication"/>
    <property type="evidence" value="ECO:0007669"/>
    <property type="project" value="TreeGrafter"/>
</dbReference>
<dbReference type="Gene3D" id="1.20.272.10">
    <property type="match status" value="1"/>
</dbReference>
<dbReference type="Proteomes" id="UP000310639">
    <property type="component" value="Chromosome"/>
</dbReference>
<dbReference type="GO" id="GO:0009360">
    <property type="term" value="C:DNA polymerase III complex"/>
    <property type="evidence" value="ECO:0007669"/>
    <property type="project" value="TreeGrafter"/>
</dbReference>
<gene>
    <name evidence="9" type="ORF">FBF37_00300</name>
</gene>
<dbReference type="EC" id="2.7.7.7" evidence="1"/>
<evidence type="ECO:0000256" key="2">
    <source>
        <dbReference type="ARBA" id="ARBA00022679"/>
    </source>
</evidence>
<feature type="domain" description="DNA polymerase III delta subunit-like C-terminal" evidence="8">
    <location>
        <begin position="180"/>
        <end position="297"/>
    </location>
</feature>
<dbReference type="InterPro" id="IPR027417">
    <property type="entry name" value="P-loop_NTPase"/>
</dbReference>
<keyword evidence="2" id="KW-0808">Transferase</keyword>
<dbReference type="KEGG" id="nft:FBF37_00300"/>
<name>A0A4V1GDI7_9BACT</name>
<keyword evidence="3" id="KW-0548">Nucleotidyltransferase</keyword>
<evidence type="ECO:0000256" key="1">
    <source>
        <dbReference type="ARBA" id="ARBA00012417"/>
    </source>
</evidence>
<dbReference type="InterPro" id="IPR008921">
    <property type="entry name" value="DNA_pol3_clamp-load_cplx_C"/>
</dbReference>